<evidence type="ECO:0000313" key="2">
    <source>
        <dbReference type="EMBL" id="MBB4919780.1"/>
    </source>
</evidence>
<dbReference type="EMBL" id="JACHJP010000011">
    <property type="protein sequence ID" value="MBB4919780.1"/>
    <property type="molecule type" value="Genomic_DNA"/>
</dbReference>
<comment type="caution">
    <text evidence="2">The sequence shown here is derived from an EMBL/GenBank/DDBJ whole genome shotgun (WGS) entry which is preliminary data.</text>
</comment>
<accession>A0A7W7QU25</accession>
<sequence length="43" mass="4438">MGALRDATGDFTLAFGALGVAGLLTLVPVARLRDTIRQPVRAG</sequence>
<protein>
    <recommendedName>
        <fullName evidence="4">MFS transporter</fullName>
    </recommendedName>
</protein>
<evidence type="ECO:0000256" key="1">
    <source>
        <dbReference type="SAM" id="Phobius"/>
    </source>
</evidence>
<keyword evidence="1" id="KW-1133">Transmembrane helix</keyword>
<dbReference type="RefSeq" id="WP_281401667.1">
    <property type="nucleotide sequence ID" value="NZ_JACHJP010000011.1"/>
</dbReference>
<evidence type="ECO:0008006" key="4">
    <source>
        <dbReference type="Google" id="ProtNLM"/>
    </source>
</evidence>
<dbReference type="AlphaFoldDB" id="A0A7W7QU25"/>
<name>A0A7W7QU25_9ACTN</name>
<gene>
    <name evidence="2" type="ORF">FHS44_006924</name>
</gene>
<keyword evidence="1" id="KW-0472">Membrane</keyword>
<organism evidence="2 3">
    <name type="scientific">Streptosporangium saharense</name>
    <dbReference type="NCBI Taxonomy" id="1706840"/>
    <lineage>
        <taxon>Bacteria</taxon>
        <taxon>Bacillati</taxon>
        <taxon>Actinomycetota</taxon>
        <taxon>Actinomycetes</taxon>
        <taxon>Streptosporangiales</taxon>
        <taxon>Streptosporangiaceae</taxon>
        <taxon>Streptosporangium</taxon>
    </lineage>
</organism>
<evidence type="ECO:0000313" key="3">
    <source>
        <dbReference type="Proteomes" id="UP000552644"/>
    </source>
</evidence>
<feature type="transmembrane region" description="Helical" evidence="1">
    <location>
        <begin position="12"/>
        <end position="32"/>
    </location>
</feature>
<keyword evidence="1" id="KW-0812">Transmembrane</keyword>
<reference evidence="2 3" key="1">
    <citation type="submission" date="2020-08" db="EMBL/GenBank/DDBJ databases">
        <title>Genomic Encyclopedia of Type Strains, Phase III (KMG-III): the genomes of soil and plant-associated and newly described type strains.</title>
        <authorList>
            <person name="Whitman W."/>
        </authorList>
    </citation>
    <scope>NUCLEOTIDE SEQUENCE [LARGE SCALE GENOMIC DNA]</scope>
    <source>
        <strain evidence="2 3">CECT 8840</strain>
    </source>
</reference>
<keyword evidence="3" id="KW-1185">Reference proteome</keyword>
<proteinExistence type="predicted"/>
<dbReference type="Proteomes" id="UP000552644">
    <property type="component" value="Unassembled WGS sequence"/>
</dbReference>